<name>A0A1H2HX14_9ACTN</name>
<dbReference type="PANTHER" id="PTHR33606:SF3">
    <property type="entry name" value="PROTEIN YCII"/>
    <property type="match status" value="1"/>
</dbReference>
<evidence type="ECO:0000313" key="4">
    <source>
        <dbReference type="Proteomes" id="UP000183180"/>
    </source>
</evidence>
<dbReference type="STRING" id="158898.SAMN04488548_134724"/>
<dbReference type="InterPro" id="IPR005545">
    <property type="entry name" value="YCII"/>
</dbReference>
<comment type="similarity">
    <text evidence="1">Belongs to the YciI family.</text>
</comment>
<organism evidence="3 4">
    <name type="scientific">Gordonia westfalica</name>
    <dbReference type="NCBI Taxonomy" id="158898"/>
    <lineage>
        <taxon>Bacteria</taxon>
        <taxon>Bacillati</taxon>
        <taxon>Actinomycetota</taxon>
        <taxon>Actinomycetes</taxon>
        <taxon>Mycobacteriales</taxon>
        <taxon>Gordoniaceae</taxon>
        <taxon>Gordonia</taxon>
    </lineage>
</organism>
<dbReference type="Gene3D" id="3.30.70.1060">
    <property type="entry name" value="Dimeric alpha+beta barrel"/>
    <property type="match status" value="1"/>
</dbReference>
<dbReference type="OrthoDB" id="8968203at2"/>
<dbReference type="InterPro" id="IPR051807">
    <property type="entry name" value="Sec-metab_biosynth-assoc"/>
</dbReference>
<protein>
    <recommendedName>
        <fullName evidence="2">YCII-related domain-containing protein</fullName>
    </recommendedName>
</protein>
<sequence>MPYFAVQYTYRPGKAMLRDEHRPLHREWLGEEHKAGNVLVAGPYPDGSGALIIISAADLEAAEAFLANDPFQAHQAVDAIRIDEWTQVFGPFGA</sequence>
<dbReference type="SUPFAM" id="SSF54909">
    <property type="entry name" value="Dimeric alpha+beta barrel"/>
    <property type="match status" value="1"/>
</dbReference>
<dbReference type="Pfam" id="PF03795">
    <property type="entry name" value="YCII"/>
    <property type="match status" value="1"/>
</dbReference>
<dbReference type="AlphaFoldDB" id="A0A1H2HX14"/>
<evidence type="ECO:0000259" key="2">
    <source>
        <dbReference type="Pfam" id="PF03795"/>
    </source>
</evidence>
<reference evidence="3 4" key="1">
    <citation type="submission" date="2016-10" db="EMBL/GenBank/DDBJ databases">
        <authorList>
            <person name="de Groot N.N."/>
        </authorList>
    </citation>
    <scope>NUCLEOTIDE SEQUENCE [LARGE SCALE GENOMIC DNA]</scope>
    <source>
        <strain evidence="3 4">DSM 44215</strain>
    </source>
</reference>
<dbReference type="PANTHER" id="PTHR33606">
    <property type="entry name" value="PROTEIN YCII"/>
    <property type="match status" value="1"/>
</dbReference>
<proteinExistence type="inferred from homology"/>
<gene>
    <name evidence="3" type="ORF">SAMN04488548_134724</name>
</gene>
<evidence type="ECO:0000256" key="1">
    <source>
        <dbReference type="ARBA" id="ARBA00007689"/>
    </source>
</evidence>
<dbReference type="Proteomes" id="UP000183180">
    <property type="component" value="Unassembled WGS sequence"/>
</dbReference>
<dbReference type="EMBL" id="FNLM01000034">
    <property type="protein sequence ID" value="SDU36324.1"/>
    <property type="molecule type" value="Genomic_DNA"/>
</dbReference>
<accession>A0A1H2HX14</accession>
<dbReference type="InterPro" id="IPR011008">
    <property type="entry name" value="Dimeric_a/b-barrel"/>
</dbReference>
<dbReference type="RefSeq" id="WP_074849162.1">
    <property type="nucleotide sequence ID" value="NZ_FNLM01000034.1"/>
</dbReference>
<evidence type="ECO:0000313" key="3">
    <source>
        <dbReference type="EMBL" id="SDU36324.1"/>
    </source>
</evidence>
<feature type="domain" description="YCII-related" evidence="2">
    <location>
        <begin position="4"/>
        <end position="86"/>
    </location>
</feature>